<dbReference type="RefSeq" id="WP_163961794.1">
    <property type="nucleotide sequence ID" value="NZ_JAAGNX010000001.1"/>
</dbReference>
<comment type="caution">
    <text evidence="2">The sequence shown here is derived from an EMBL/GenBank/DDBJ whole genome shotgun (WGS) entry which is preliminary data.</text>
</comment>
<dbReference type="InterPro" id="IPR007433">
    <property type="entry name" value="DUF481"/>
</dbReference>
<evidence type="ECO:0000256" key="1">
    <source>
        <dbReference type="SAM" id="MobiDB-lite"/>
    </source>
</evidence>
<sequence length="352" mass="40016">MANSEKIDFRIDWNKQFGTLTSGMTGRFLLLFGIAGLTATQSFAADTSLPDRIEIRGGAVLLGHIESVGERELNLQTGYAGLVTVDLDQVERLVLGTTREIELPEHLADKPAPLAARAAPVTPARKSHSEPGRLPGWKVEGGMDLNGNTGNTDRFNLTLTLQAELEREFDRLKLYGRYAYGTNRGVRSANEIIGGARYNNYVFDRVGFFLREEFEQDDFEGIYIRSTSAAGLIFEFSNEKRLRVEARTGLSYRFEDYTDDGADDFPGMDFGLDVNWQFIQWARFKGTYSFLPSIRDFEDFIFEQDSGFNLPLNQTEQWKLRFGISSQYNNQPDFGREKVDTRYYARLIASWN</sequence>
<protein>
    <submittedName>
        <fullName evidence="2">DUF481 domain-containing protein</fullName>
    </submittedName>
</protein>
<dbReference type="Proteomes" id="UP000478417">
    <property type="component" value="Unassembled WGS sequence"/>
</dbReference>
<feature type="region of interest" description="Disordered" evidence="1">
    <location>
        <begin position="120"/>
        <end position="139"/>
    </location>
</feature>
<name>A0A6B2LYL4_9BACT</name>
<gene>
    <name evidence="2" type="ORF">G0Q06_01590</name>
</gene>
<dbReference type="Pfam" id="PF04338">
    <property type="entry name" value="DUF481"/>
    <property type="match status" value="1"/>
</dbReference>
<dbReference type="EMBL" id="JAAGNX010000001">
    <property type="protein sequence ID" value="NDV61136.1"/>
    <property type="molecule type" value="Genomic_DNA"/>
</dbReference>
<organism evidence="2 3">
    <name type="scientific">Oceanipulchritudo coccoides</name>
    <dbReference type="NCBI Taxonomy" id="2706888"/>
    <lineage>
        <taxon>Bacteria</taxon>
        <taxon>Pseudomonadati</taxon>
        <taxon>Verrucomicrobiota</taxon>
        <taxon>Opitutia</taxon>
        <taxon>Puniceicoccales</taxon>
        <taxon>Oceanipulchritudinaceae</taxon>
        <taxon>Oceanipulchritudo</taxon>
    </lineage>
</organism>
<evidence type="ECO:0000313" key="2">
    <source>
        <dbReference type="EMBL" id="NDV61136.1"/>
    </source>
</evidence>
<reference evidence="2 3" key="1">
    <citation type="submission" date="2020-02" db="EMBL/GenBank/DDBJ databases">
        <title>Albibacoteraceae fam. nov., the first described family within the subdivision 4 Verrucomicrobia.</title>
        <authorList>
            <person name="Xi F."/>
        </authorList>
    </citation>
    <scope>NUCLEOTIDE SEQUENCE [LARGE SCALE GENOMIC DNA]</scope>
    <source>
        <strain evidence="2 3">CK1056</strain>
    </source>
</reference>
<keyword evidence="3" id="KW-1185">Reference proteome</keyword>
<evidence type="ECO:0000313" key="3">
    <source>
        <dbReference type="Proteomes" id="UP000478417"/>
    </source>
</evidence>
<dbReference type="AlphaFoldDB" id="A0A6B2LYL4"/>
<proteinExistence type="predicted"/>
<accession>A0A6B2LYL4</accession>